<evidence type="ECO:0000259" key="2">
    <source>
        <dbReference type="Pfam" id="PF13453"/>
    </source>
</evidence>
<feature type="region of interest" description="Disordered" evidence="1">
    <location>
        <begin position="49"/>
        <end position="72"/>
    </location>
</feature>
<gene>
    <name evidence="3" type="ORF">caldi_22510</name>
</gene>
<organism evidence="3 4">
    <name type="scientific">Caldinitratiruptor microaerophilus</name>
    <dbReference type="NCBI Taxonomy" id="671077"/>
    <lineage>
        <taxon>Bacteria</taxon>
        <taxon>Bacillati</taxon>
        <taxon>Bacillota</taxon>
        <taxon>Clostridia</taxon>
        <taxon>Eubacteriales</taxon>
        <taxon>Symbiobacteriaceae</taxon>
        <taxon>Caldinitratiruptor</taxon>
    </lineage>
</organism>
<evidence type="ECO:0000313" key="3">
    <source>
        <dbReference type="EMBL" id="BDG61161.1"/>
    </source>
</evidence>
<dbReference type="Pfam" id="PF13453">
    <property type="entry name" value="Zn_ribbon_TFIIB"/>
    <property type="match status" value="1"/>
</dbReference>
<evidence type="ECO:0000256" key="1">
    <source>
        <dbReference type="SAM" id="MobiDB-lite"/>
    </source>
</evidence>
<dbReference type="AlphaFoldDB" id="A0AA35G8K3"/>
<dbReference type="KEGG" id="cmic:caldi_22510"/>
<dbReference type="InterPro" id="IPR027392">
    <property type="entry name" value="TF_Znf"/>
</dbReference>
<accession>A0AA35G8K3</accession>
<name>A0AA35G8K3_9FIRM</name>
<keyword evidence="4" id="KW-1185">Reference proteome</keyword>
<proteinExistence type="predicted"/>
<evidence type="ECO:0000313" key="4">
    <source>
        <dbReference type="Proteomes" id="UP001163687"/>
    </source>
</evidence>
<feature type="domain" description="Transcription factor zinc-finger" evidence="2">
    <location>
        <begin position="5"/>
        <end position="44"/>
    </location>
</feature>
<reference evidence="3" key="1">
    <citation type="submission" date="2022-03" db="EMBL/GenBank/DDBJ databases">
        <title>Complete genome sequence of Caldinitratiruptor microaerophilus.</title>
        <authorList>
            <person name="Mukaiyama R."/>
            <person name="Nishiyama T."/>
            <person name="Ueda K."/>
        </authorList>
    </citation>
    <scope>NUCLEOTIDE SEQUENCE</scope>
    <source>
        <strain evidence="3">JCM 16183</strain>
    </source>
</reference>
<sequence>MRNVRCPLCDVPMREVPRRGVLIDVCPECRGVWLDRGELNKLLETADRWEESRLPPDEPPAPEHRHRGPEKFHPHRRKSFWHELFDFELFD</sequence>
<protein>
    <recommendedName>
        <fullName evidence="2">Transcription factor zinc-finger domain-containing protein</fullName>
    </recommendedName>
</protein>
<dbReference type="Proteomes" id="UP001163687">
    <property type="component" value="Chromosome"/>
</dbReference>
<dbReference type="EMBL" id="AP025628">
    <property type="protein sequence ID" value="BDG61161.1"/>
    <property type="molecule type" value="Genomic_DNA"/>
</dbReference>